<dbReference type="PANTHER" id="PTHR36449:SF1">
    <property type="entry name" value="ACETYLTRANSFERASE"/>
    <property type="match status" value="1"/>
</dbReference>
<comment type="caution">
    <text evidence="4">The sequence shown here is derived from an EMBL/GenBank/DDBJ whole genome shotgun (WGS) entry which is preliminary data.</text>
</comment>
<keyword evidence="3" id="KW-0012">Acyltransferase</keyword>
<dbReference type="SUPFAM" id="SSF55729">
    <property type="entry name" value="Acyl-CoA N-acyltransferases (Nat)"/>
    <property type="match status" value="1"/>
</dbReference>
<reference evidence="4" key="1">
    <citation type="submission" date="2022-06" db="EMBL/GenBank/DDBJ databases">
        <title>Sphingomonas sp. nov. isolated from rhizosphere soil of tomato.</title>
        <authorList>
            <person name="Dong H."/>
            <person name="Gao R."/>
        </authorList>
    </citation>
    <scope>NUCLEOTIDE SEQUENCE</scope>
    <source>
        <strain evidence="4">MMSM24</strain>
    </source>
</reference>
<evidence type="ECO:0000313" key="5">
    <source>
        <dbReference type="Proteomes" id="UP001165565"/>
    </source>
</evidence>
<protein>
    <submittedName>
        <fullName evidence="4">GNAT family N-acetyltransferase</fullName>
    </submittedName>
</protein>
<evidence type="ECO:0000313" key="4">
    <source>
        <dbReference type="EMBL" id="MCW6536046.1"/>
    </source>
</evidence>
<dbReference type="EMBL" id="JANFAV010000010">
    <property type="protein sequence ID" value="MCW6536046.1"/>
    <property type="molecule type" value="Genomic_DNA"/>
</dbReference>
<gene>
    <name evidence="4" type="ORF">NEE01_14790</name>
</gene>
<evidence type="ECO:0000256" key="3">
    <source>
        <dbReference type="ARBA" id="ARBA00023315"/>
    </source>
</evidence>
<dbReference type="AlphaFoldDB" id="A0AA42CV22"/>
<organism evidence="4 5">
    <name type="scientific">Sphingomonas lycopersici</name>
    <dbReference type="NCBI Taxonomy" id="2951807"/>
    <lineage>
        <taxon>Bacteria</taxon>
        <taxon>Pseudomonadati</taxon>
        <taxon>Pseudomonadota</taxon>
        <taxon>Alphaproteobacteria</taxon>
        <taxon>Sphingomonadales</taxon>
        <taxon>Sphingomonadaceae</taxon>
        <taxon>Sphingomonas</taxon>
    </lineage>
</organism>
<dbReference type="RefSeq" id="WP_265269467.1">
    <property type="nucleotide sequence ID" value="NZ_JANFAV010000010.1"/>
</dbReference>
<dbReference type="GO" id="GO:0016746">
    <property type="term" value="F:acyltransferase activity"/>
    <property type="evidence" value="ECO:0007669"/>
    <property type="project" value="UniProtKB-KW"/>
</dbReference>
<accession>A0AA42CV22</accession>
<evidence type="ECO:0000256" key="2">
    <source>
        <dbReference type="ARBA" id="ARBA00022679"/>
    </source>
</evidence>
<keyword evidence="1" id="KW-1277">Toxin-antitoxin system</keyword>
<keyword evidence="2" id="KW-0808">Transferase</keyword>
<dbReference type="InterPro" id="IPR016181">
    <property type="entry name" value="Acyl_CoA_acyltransferase"/>
</dbReference>
<proteinExistence type="predicted"/>
<dbReference type="Gene3D" id="3.40.630.30">
    <property type="match status" value="1"/>
</dbReference>
<keyword evidence="5" id="KW-1185">Reference proteome</keyword>
<dbReference type="PANTHER" id="PTHR36449">
    <property type="entry name" value="ACETYLTRANSFERASE-RELATED"/>
    <property type="match status" value="1"/>
</dbReference>
<sequence length="176" mass="19677">MYHPITEPLDVARHDRSTFESGVSEVDKFFRHTANKLTRAANLRTFVLDGGQGTVLGFYAQNAAAIDYRDLPARYARTRPGHGEIPAVFISMIGIDQRVQGKGLGRDLLVDCLWRITEAERSVGIALALLDILDCGDPVQVDRRKDFYLRHGFAPLPGHSLRMFMPIATLRELVGQ</sequence>
<dbReference type="Proteomes" id="UP001165565">
    <property type="component" value="Unassembled WGS sequence"/>
</dbReference>
<evidence type="ECO:0000256" key="1">
    <source>
        <dbReference type="ARBA" id="ARBA00022649"/>
    </source>
</evidence>
<name>A0AA42CV22_9SPHN</name>